<organism evidence="8">
    <name type="scientific">Onchocerca flexuosa</name>
    <dbReference type="NCBI Taxonomy" id="387005"/>
    <lineage>
        <taxon>Eukaryota</taxon>
        <taxon>Metazoa</taxon>
        <taxon>Ecdysozoa</taxon>
        <taxon>Nematoda</taxon>
        <taxon>Chromadorea</taxon>
        <taxon>Rhabditida</taxon>
        <taxon>Spirurina</taxon>
        <taxon>Spiruromorpha</taxon>
        <taxon>Filarioidea</taxon>
        <taxon>Onchocercidae</taxon>
        <taxon>Onchocerca</taxon>
    </lineage>
</organism>
<feature type="transmembrane region" description="Helical" evidence="5">
    <location>
        <begin position="67"/>
        <end position="85"/>
    </location>
</feature>
<dbReference type="Pfam" id="PF10292">
    <property type="entry name" value="7TM_GPCR_Srab"/>
    <property type="match status" value="1"/>
</dbReference>
<keyword evidence="7" id="KW-1185">Reference proteome</keyword>
<evidence type="ECO:0000313" key="6">
    <source>
        <dbReference type="EMBL" id="VDO51489.1"/>
    </source>
</evidence>
<reference evidence="6 7" key="2">
    <citation type="submission" date="2018-11" db="EMBL/GenBank/DDBJ databases">
        <authorList>
            <consortium name="Pathogen Informatics"/>
        </authorList>
    </citation>
    <scope>NUCLEOTIDE SEQUENCE [LARGE SCALE GENOMIC DNA]</scope>
</reference>
<comment type="subcellular location">
    <subcellularLocation>
        <location evidence="1">Membrane</location>
        <topology evidence="1">Multi-pass membrane protein</topology>
    </subcellularLocation>
</comment>
<reference evidence="8" key="1">
    <citation type="submission" date="2016-06" db="UniProtKB">
        <authorList>
            <consortium name="WormBaseParasite"/>
        </authorList>
    </citation>
    <scope>IDENTIFICATION</scope>
</reference>
<proteinExistence type="predicted"/>
<evidence type="ECO:0000256" key="5">
    <source>
        <dbReference type="SAM" id="Phobius"/>
    </source>
</evidence>
<evidence type="ECO:0000313" key="8">
    <source>
        <dbReference type="WBParaSite" id="OFLC_0000754801-mRNA-1"/>
    </source>
</evidence>
<keyword evidence="2 5" id="KW-0812">Transmembrane</keyword>
<dbReference type="InterPro" id="IPR019408">
    <property type="entry name" value="7TM_GPCR_serpentine_rcpt_Srab"/>
</dbReference>
<protein>
    <submittedName>
        <fullName evidence="8">Integral membrane protein</fullName>
    </submittedName>
</protein>
<dbReference type="EMBL" id="UZAJ01007958">
    <property type="protein sequence ID" value="VDO51489.1"/>
    <property type="molecule type" value="Genomic_DNA"/>
</dbReference>
<sequence>MGALFLPFAVGFKFSHKQFAVYLESVQQTPIYALTLPIAIIWTEKCVRKSTQKNRQKAMELKGTEAANYYFVCILIHFIFTKLSFNF</sequence>
<feature type="transmembrane region" description="Helical" evidence="5">
    <location>
        <begin position="30"/>
        <end position="47"/>
    </location>
</feature>
<dbReference type="STRING" id="387005.A0A183HJ87"/>
<dbReference type="GO" id="GO:0016020">
    <property type="term" value="C:membrane"/>
    <property type="evidence" value="ECO:0007669"/>
    <property type="project" value="UniProtKB-SubCell"/>
</dbReference>
<name>A0A183HJ87_9BILA</name>
<accession>A0A183HJ87</accession>
<gene>
    <name evidence="6" type="ORF">OFLC_LOCUS7548</name>
</gene>
<dbReference type="WBParaSite" id="OFLC_0000754801-mRNA-1">
    <property type="protein sequence ID" value="OFLC_0000754801-mRNA-1"/>
    <property type="gene ID" value="OFLC_0000754801"/>
</dbReference>
<evidence type="ECO:0000313" key="7">
    <source>
        <dbReference type="Proteomes" id="UP000267606"/>
    </source>
</evidence>
<evidence type="ECO:0000256" key="4">
    <source>
        <dbReference type="ARBA" id="ARBA00023136"/>
    </source>
</evidence>
<evidence type="ECO:0000256" key="3">
    <source>
        <dbReference type="ARBA" id="ARBA00022989"/>
    </source>
</evidence>
<dbReference type="Proteomes" id="UP000267606">
    <property type="component" value="Unassembled WGS sequence"/>
</dbReference>
<evidence type="ECO:0000256" key="1">
    <source>
        <dbReference type="ARBA" id="ARBA00004141"/>
    </source>
</evidence>
<keyword evidence="4 5" id="KW-0472">Membrane</keyword>
<dbReference type="AlphaFoldDB" id="A0A183HJ87"/>
<evidence type="ECO:0000256" key="2">
    <source>
        <dbReference type="ARBA" id="ARBA00022692"/>
    </source>
</evidence>
<keyword evidence="3 5" id="KW-1133">Transmembrane helix</keyword>